<dbReference type="SUPFAM" id="SSF52218">
    <property type="entry name" value="Flavoproteins"/>
    <property type="match status" value="1"/>
</dbReference>
<feature type="domain" description="Flavodoxin-like" evidence="3">
    <location>
        <begin position="8"/>
        <end position="147"/>
    </location>
</feature>
<keyword evidence="5" id="KW-1185">Reference proteome</keyword>
<keyword evidence="1" id="KW-0285">Flavoprotein</keyword>
<evidence type="ECO:0000256" key="2">
    <source>
        <dbReference type="ARBA" id="ARBA00022643"/>
    </source>
</evidence>
<organism evidence="4 5">
    <name type="scientific">Umboniibacter marinipuniceus</name>
    <dbReference type="NCBI Taxonomy" id="569599"/>
    <lineage>
        <taxon>Bacteria</taxon>
        <taxon>Pseudomonadati</taxon>
        <taxon>Pseudomonadota</taxon>
        <taxon>Gammaproteobacteria</taxon>
        <taxon>Cellvibrionales</taxon>
        <taxon>Cellvibrionaceae</taxon>
        <taxon>Umboniibacter</taxon>
    </lineage>
</organism>
<evidence type="ECO:0000313" key="4">
    <source>
        <dbReference type="EMBL" id="RMA81168.1"/>
    </source>
</evidence>
<dbReference type="Gene3D" id="3.40.50.360">
    <property type="match status" value="1"/>
</dbReference>
<reference evidence="4 5" key="1">
    <citation type="submission" date="2018-10" db="EMBL/GenBank/DDBJ databases">
        <title>Genomic Encyclopedia of Type Strains, Phase IV (KMG-IV): sequencing the most valuable type-strain genomes for metagenomic binning, comparative biology and taxonomic classification.</title>
        <authorList>
            <person name="Goeker M."/>
        </authorList>
    </citation>
    <scope>NUCLEOTIDE SEQUENCE [LARGE SCALE GENOMIC DNA]</scope>
    <source>
        <strain evidence="4 5">DSM 25080</strain>
    </source>
</reference>
<dbReference type="EMBL" id="REFJ01000002">
    <property type="protein sequence ID" value="RMA81168.1"/>
    <property type="molecule type" value="Genomic_DNA"/>
</dbReference>
<evidence type="ECO:0000313" key="5">
    <source>
        <dbReference type="Proteomes" id="UP000267187"/>
    </source>
</evidence>
<dbReference type="PROSITE" id="PS50902">
    <property type="entry name" value="FLAVODOXIN_LIKE"/>
    <property type="match status" value="1"/>
</dbReference>
<dbReference type="InterPro" id="IPR008254">
    <property type="entry name" value="Flavodoxin/NO_synth"/>
</dbReference>
<sequence length="155" mass="16739">MTTNMKTLLLVKHSKTGNTQQLCDAFIEGAERVSGVKVRVVEALQGGPEDLMNASALVIATPENFGTMSGAIKHFFDQTYYEVEALQLALPFQLIISAGNDGTGAEKALQRILTGYRYRQIGDTLLVKGEPQDSHLISARELGESMAAALELGII</sequence>
<evidence type="ECO:0000259" key="3">
    <source>
        <dbReference type="PROSITE" id="PS50902"/>
    </source>
</evidence>
<dbReference type="GO" id="GO:0016491">
    <property type="term" value="F:oxidoreductase activity"/>
    <property type="evidence" value="ECO:0007669"/>
    <property type="project" value="InterPro"/>
</dbReference>
<evidence type="ECO:0000256" key="1">
    <source>
        <dbReference type="ARBA" id="ARBA00022630"/>
    </source>
</evidence>
<comment type="caution">
    <text evidence="4">The sequence shown here is derived from an EMBL/GenBank/DDBJ whole genome shotgun (WGS) entry which is preliminary data.</text>
</comment>
<keyword evidence="2" id="KW-0288">FMN</keyword>
<protein>
    <submittedName>
        <fullName evidence="4">Multimeric flavodoxin WrbA</fullName>
    </submittedName>
</protein>
<proteinExistence type="predicted"/>
<dbReference type="Pfam" id="PF03358">
    <property type="entry name" value="FMN_red"/>
    <property type="match status" value="1"/>
</dbReference>
<accession>A0A3M0AEI5</accession>
<name>A0A3M0AEI5_9GAMM</name>
<dbReference type="GO" id="GO:0010181">
    <property type="term" value="F:FMN binding"/>
    <property type="evidence" value="ECO:0007669"/>
    <property type="project" value="InterPro"/>
</dbReference>
<dbReference type="Proteomes" id="UP000267187">
    <property type="component" value="Unassembled WGS sequence"/>
</dbReference>
<gene>
    <name evidence="4" type="ORF">DFR27_0966</name>
</gene>
<dbReference type="AlphaFoldDB" id="A0A3M0AEI5"/>
<dbReference type="InterPro" id="IPR005025">
    <property type="entry name" value="FMN_Rdtase-like_dom"/>
</dbReference>
<dbReference type="InterPro" id="IPR029039">
    <property type="entry name" value="Flavoprotein-like_sf"/>
</dbReference>